<dbReference type="Pfam" id="PF03992">
    <property type="entry name" value="ABM"/>
    <property type="match status" value="1"/>
</dbReference>
<dbReference type="InterPro" id="IPR050744">
    <property type="entry name" value="AI-2_Isomerase_LsrG"/>
</dbReference>
<dbReference type="Gene3D" id="3.30.70.100">
    <property type="match status" value="1"/>
</dbReference>
<evidence type="ECO:0000259" key="1">
    <source>
        <dbReference type="PROSITE" id="PS51725"/>
    </source>
</evidence>
<protein>
    <submittedName>
        <fullName evidence="2">Flavoredoxin</fullName>
    </submittedName>
</protein>
<gene>
    <name evidence="2" type="ORF">AVDCRST_MAG56-6278</name>
</gene>
<dbReference type="GO" id="GO:0003824">
    <property type="term" value="F:catalytic activity"/>
    <property type="evidence" value="ECO:0007669"/>
    <property type="project" value="TreeGrafter"/>
</dbReference>
<dbReference type="PANTHER" id="PTHR33336">
    <property type="entry name" value="QUINOL MONOOXYGENASE YGIN-RELATED"/>
    <property type="match status" value="1"/>
</dbReference>
<dbReference type="PROSITE" id="PS51725">
    <property type="entry name" value="ABM"/>
    <property type="match status" value="1"/>
</dbReference>
<sequence length="143" mass="16047">MEGFIAKAPGALVAFLLQVFVLAGCHSAAAQQPEMMVRISEIQIDPAHLEQYKAILQEEAAASIEREPGVIAIFPMYQKADAAQVRILEIYASKRAYEQHLKTPHFQKYKTTTLHMVKSLKLVDMEAMDAATMPLIFRKSKDQ</sequence>
<evidence type="ECO:0000313" key="2">
    <source>
        <dbReference type="EMBL" id="CAA9310514.1"/>
    </source>
</evidence>
<dbReference type="PANTHER" id="PTHR33336:SF3">
    <property type="entry name" value="ABM DOMAIN-CONTAINING PROTEIN"/>
    <property type="match status" value="1"/>
</dbReference>
<dbReference type="EMBL" id="CADCTQ010000510">
    <property type="protein sequence ID" value="CAA9310514.1"/>
    <property type="molecule type" value="Genomic_DNA"/>
</dbReference>
<dbReference type="InterPro" id="IPR011008">
    <property type="entry name" value="Dimeric_a/b-barrel"/>
</dbReference>
<dbReference type="AlphaFoldDB" id="A0A6J4KN43"/>
<accession>A0A6J4KN43</accession>
<proteinExistence type="predicted"/>
<name>A0A6J4KN43_9SPHI</name>
<organism evidence="2">
    <name type="scientific">uncultured Cytophagales bacterium</name>
    <dbReference type="NCBI Taxonomy" id="158755"/>
    <lineage>
        <taxon>Bacteria</taxon>
        <taxon>Pseudomonadati</taxon>
        <taxon>Bacteroidota</taxon>
        <taxon>Sphingobacteriia</taxon>
        <taxon>Sphingobacteriales</taxon>
        <taxon>environmental samples</taxon>
    </lineage>
</organism>
<dbReference type="InterPro" id="IPR007138">
    <property type="entry name" value="ABM_dom"/>
</dbReference>
<feature type="domain" description="ABM" evidence="1">
    <location>
        <begin position="36"/>
        <end position="128"/>
    </location>
</feature>
<dbReference type="PROSITE" id="PS51257">
    <property type="entry name" value="PROKAR_LIPOPROTEIN"/>
    <property type="match status" value="1"/>
</dbReference>
<dbReference type="SUPFAM" id="SSF54909">
    <property type="entry name" value="Dimeric alpha+beta barrel"/>
    <property type="match status" value="1"/>
</dbReference>
<reference evidence="2" key="1">
    <citation type="submission" date="2020-02" db="EMBL/GenBank/DDBJ databases">
        <authorList>
            <person name="Meier V. D."/>
        </authorList>
    </citation>
    <scope>NUCLEOTIDE SEQUENCE</scope>
    <source>
        <strain evidence="2">AVDCRST_MAG56</strain>
    </source>
</reference>